<dbReference type="Gene3D" id="3.40.50.720">
    <property type="entry name" value="NAD(P)-binding Rossmann-like Domain"/>
    <property type="match status" value="1"/>
</dbReference>
<keyword evidence="3" id="KW-0472">Membrane</keyword>
<protein>
    <submittedName>
        <fullName evidence="4">Uncharacterized conserved protein YbjT, contains NAD(P)-binding and DUF2867 domains</fullName>
    </submittedName>
</protein>
<evidence type="ECO:0000313" key="5">
    <source>
        <dbReference type="Proteomes" id="UP000292447"/>
    </source>
</evidence>
<evidence type="ECO:0000256" key="3">
    <source>
        <dbReference type="ARBA" id="ARBA00022787"/>
    </source>
</evidence>
<keyword evidence="5" id="KW-1185">Reference proteome</keyword>
<evidence type="ECO:0000256" key="1">
    <source>
        <dbReference type="ARBA" id="ARBA00004450"/>
    </source>
</evidence>
<keyword evidence="3" id="KW-0496">Mitochondrion</keyword>
<reference evidence="5" key="1">
    <citation type="submission" date="2019-03" db="EMBL/GenBank/DDBJ databases">
        <title>Snf2 controls pulcherriminic acid biosynthesis and connects pigmentation and antifungal activity of the yeast Metschnikowia pulcherrima.</title>
        <authorList>
            <person name="Gore-Lloyd D."/>
            <person name="Sumann I."/>
            <person name="Brachmann A.O."/>
            <person name="Schneeberger K."/>
            <person name="Ortiz-Merino R.A."/>
            <person name="Moreno-Beltran M."/>
            <person name="Schlaefli M."/>
            <person name="Kirner P."/>
            <person name="Santos Kron A."/>
            <person name="Wolfe K.H."/>
            <person name="Piel J."/>
            <person name="Ahrens C.H."/>
            <person name="Henk D."/>
            <person name="Freimoser F.M."/>
        </authorList>
    </citation>
    <scope>NUCLEOTIDE SEQUENCE [LARGE SCALE GENOMIC DNA]</scope>
    <source>
        <strain evidence="5">APC 1.2</strain>
    </source>
</reference>
<evidence type="ECO:0000313" key="4">
    <source>
        <dbReference type="EMBL" id="QBM86541.1"/>
    </source>
</evidence>
<dbReference type="EMBL" id="CP034456">
    <property type="protein sequence ID" value="QBM86541.1"/>
    <property type="molecule type" value="Genomic_DNA"/>
</dbReference>
<proteinExistence type="inferred from homology"/>
<dbReference type="SUPFAM" id="SSF51735">
    <property type="entry name" value="NAD(P)-binding Rossmann-fold domains"/>
    <property type="match status" value="1"/>
</dbReference>
<dbReference type="GO" id="GO:0005741">
    <property type="term" value="C:mitochondrial outer membrane"/>
    <property type="evidence" value="ECO:0007669"/>
    <property type="project" value="UniProtKB-SubCell"/>
</dbReference>
<dbReference type="Pfam" id="PF08732">
    <property type="entry name" value="HIM1"/>
    <property type="match status" value="1"/>
</dbReference>
<comment type="similarity">
    <text evidence="2">Belongs to the FMP52 family.</text>
</comment>
<dbReference type="PANTHER" id="PTHR14097">
    <property type="entry name" value="OXIDOREDUCTASE HTATIP2"/>
    <property type="match status" value="1"/>
</dbReference>
<dbReference type="STRING" id="2163413.A0A4P6XLE6"/>
<organism evidence="4 5">
    <name type="scientific">Metschnikowia aff. pulcherrima</name>
    <dbReference type="NCBI Taxonomy" id="2163413"/>
    <lineage>
        <taxon>Eukaryota</taxon>
        <taxon>Fungi</taxon>
        <taxon>Dikarya</taxon>
        <taxon>Ascomycota</taxon>
        <taxon>Saccharomycotina</taxon>
        <taxon>Pichiomycetes</taxon>
        <taxon>Metschnikowiaceae</taxon>
        <taxon>Metschnikowia</taxon>
    </lineage>
</organism>
<dbReference type="GO" id="GO:0051170">
    <property type="term" value="P:import into nucleus"/>
    <property type="evidence" value="ECO:0007669"/>
    <property type="project" value="TreeGrafter"/>
</dbReference>
<dbReference type="InterPro" id="IPR036291">
    <property type="entry name" value="NAD(P)-bd_dom_sf"/>
</dbReference>
<dbReference type="Proteomes" id="UP000292447">
    <property type="component" value="Chromosome I"/>
</dbReference>
<gene>
    <name evidence="4" type="primary">MPUL0A11860</name>
    <name evidence="4" type="ORF">METSCH_A11860</name>
</gene>
<dbReference type="InterPro" id="IPR014843">
    <property type="entry name" value="Him1/Fmp52"/>
</dbReference>
<accession>A0A4P6XLE6</accession>
<dbReference type="PANTHER" id="PTHR14097:SF7">
    <property type="entry name" value="OXIDOREDUCTASE HTATIP2"/>
    <property type="match status" value="1"/>
</dbReference>
<comment type="subcellular location">
    <subcellularLocation>
        <location evidence="1">Mitochondrion outer membrane</location>
        <topology evidence="1">Peripheral membrane protein</topology>
    </subcellularLocation>
</comment>
<sequence length="226" mass="24010">MSLMIFGTTGLCGKAFLASAEKSNYFSSITSVTRRPINANNVKVKEIVEKDVDKYLTIISEEKPSVVFSGLATTRSAAGSAKAFVDIDHGVNLKIAEAAKAAGVNTFVIVSSIGASPLSHFLYLKTKGRIEEDIIALKFPRTIILRPGPLLGAREGSKGLLNDMSAAVFKYFHGTFLGNKVFFATKGSDVGEAAVKLILAPQEETTKPIVKIVGGTELLSLAASKN</sequence>
<keyword evidence="3" id="KW-1000">Mitochondrion outer membrane</keyword>
<evidence type="ECO:0000256" key="2">
    <source>
        <dbReference type="ARBA" id="ARBA00006617"/>
    </source>
</evidence>
<dbReference type="AlphaFoldDB" id="A0A4P6XLE6"/>
<name>A0A4P6XLE6_9ASCO</name>